<evidence type="ECO:0000256" key="2">
    <source>
        <dbReference type="SAM" id="Phobius"/>
    </source>
</evidence>
<dbReference type="InterPro" id="IPR025194">
    <property type="entry name" value="RodZ-like_C"/>
</dbReference>
<feature type="transmembrane region" description="Helical" evidence="2">
    <location>
        <begin position="110"/>
        <end position="131"/>
    </location>
</feature>
<evidence type="ECO:0000259" key="3">
    <source>
        <dbReference type="PROSITE" id="PS50943"/>
    </source>
</evidence>
<keyword evidence="5" id="KW-1185">Reference proteome</keyword>
<dbReference type="GO" id="GO:0003677">
    <property type="term" value="F:DNA binding"/>
    <property type="evidence" value="ECO:0007669"/>
    <property type="project" value="InterPro"/>
</dbReference>
<dbReference type="GeneID" id="82846956"/>
<dbReference type="InterPro" id="IPR010982">
    <property type="entry name" value="Lambda_DNA-bd_dom_sf"/>
</dbReference>
<feature type="domain" description="HTH cro/C1-type" evidence="3">
    <location>
        <begin position="8"/>
        <end position="39"/>
    </location>
</feature>
<dbReference type="RefSeq" id="WP_008470582.1">
    <property type="nucleotide sequence ID" value="NZ_AYZP01000017.1"/>
</dbReference>
<sequence>MADIGDKLRSARKAKGMSIEDVEKITKIQRRYLTALENNDFDQLPGDFYVRAFIKQYAQVVGLNGNELLNDFHSEVPKSKPEEYVENSIDNKTEEVRRTTRNKQGLWKSYLPKAAAIIGVFLVIFVIYLVYAHFFAPGSNQQAANQADNVTVSSSSESSSKKKTVTHKTKTSKVRIEKLGENRYRVLDFKKATDRDLRLSTGSVSTWAQVTVDGQVRWSGTLQANSEHKLTLSKDVKNVQVNFGNSSSTKLTLAGKKVTAHNANNPNAPLTVSFVFGAVKQNAQTNNNTTSVQNNTQTNTYSANTNNTNSQANTQSSQNSTSQTQNVQRPAQNQTQNTQTSSANTQSSTQQAQPSQNTQNGATNQGQTNGGQSR</sequence>
<evidence type="ECO:0000313" key="4">
    <source>
        <dbReference type="EMBL" id="CCI81717.1"/>
    </source>
</evidence>
<dbReference type="InterPro" id="IPR001387">
    <property type="entry name" value="Cro/C1-type_HTH"/>
</dbReference>
<proteinExistence type="predicted"/>
<dbReference type="Gene3D" id="1.10.260.40">
    <property type="entry name" value="lambda repressor-like DNA-binding domains"/>
    <property type="match status" value="1"/>
</dbReference>
<dbReference type="Pfam" id="PF13464">
    <property type="entry name" value="RodZ_C"/>
    <property type="match status" value="1"/>
</dbReference>
<dbReference type="eggNOG" id="COG1426">
    <property type="taxonomic scope" value="Bacteria"/>
</dbReference>
<dbReference type="AlphaFoldDB" id="I7L5Z7"/>
<dbReference type="Proteomes" id="UP000009320">
    <property type="component" value="Unassembled WGS sequence"/>
</dbReference>
<keyword evidence="2" id="KW-1133">Transmembrane helix</keyword>
<dbReference type="EMBL" id="CAKE01000007">
    <property type="protein sequence ID" value="CCI81717.1"/>
    <property type="molecule type" value="Genomic_DNA"/>
</dbReference>
<dbReference type="STRING" id="1423758.FC41_GL000727"/>
<accession>I7L5Z7</accession>
<gene>
    <name evidence="4" type="ORF">BN55_09955</name>
</gene>
<organism evidence="4 5">
    <name type="scientific">Lactobacillus hominis DSM 23910 = CRBIP 24.179</name>
    <dbReference type="NCBI Taxonomy" id="1423758"/>
    <lineage>
        <taxon>Bacteria</taxon>
        <taxon>Bacillati</taxon>
        <taxon>Bacillota</taxon>
        <taxon>Bacilli</taxon>
        <taxon>Lactobacillales</taxon>
        <taxon>Lactobacillaceae</taxon>
        <taxon>Lactobacillus</taxon>
    </lineage>
</organism>
<reference evidence="4 5" key="1">
    <citation type="submission" date="2012-06" db="EMBL/GenBank/DDBJ databases">
        <title>Draft Genome Sequence of Lactobacillus hominis Strain CRBIP 24.179T, isolated from human intestine.</title>
        <authorList>
            <person name="Cousin S."/>
            <person name="Ma L."/>
            <person name="Bizet C."/>
            <person name="Loux V."/>
            <person name="Bouchier C."/>
            <person name="Clermont D."/>
            <person name="Creno S."/>
        </authorList>
    </citation>
    <scope>NUCLEOTIDE SEQUENCE [LARGE SCALE GENOMIC DNA]</scope>
    <source>
        <strain evidence="5">CRBIP 24.179T</strain>
    </source>
</reference>
<keyword evidence="2" id="KW-0472">Membrane</keyword>
<keyword evidence="2" id="KW-0812">Transmembrane</keyword>
<dbReference type="PANTHER" id="PTHR34475:SF1">
    <property type="entry name" value="CYTOSKELETON PROTEIN RODZ"/>
    <property type="match status" value="1"/>
</dbReference>
<dbReference type="SUPFAM" id="SSF47413">
    <property type="entry name" value="lambda repressor-like DNA-binding domains"/>
    <property type="match status" value="1"/>
</dbReference>
<feature type="region of interest" description="Disordered" evidence="1">
    <location>
        <begin position="150"/>
        <end position="171"/>
    </location>
</feature>
<evidence type="ECO:0000313" key="5">
    <source>
        <dbReference type="Proteomes" id="UP000009320"/>
    </source>
</evidence>
<dbReference type="PANTHER" id="PTHR34475">
    <property type="match status" value="1"/>
</dbReference>
<dbReference type="PATRIC" id="fig|1423758.3.peg.734"/>
<dbReference type="OrthoDB" id="9797543at2"/>
<dbReference type="InterPro" id="IPR050400">
    <property type="entry name" value="Bact_Cytoskel_RodZ"/>
</dbReference>
<dbReference type="Pfam" id="PF13413">
    <property type="entry name" value="HTH_25"/>
    <property type="match status" value="1"/>
</dbReference>
<dbReference type="CDD" id="cd00093">
    <property type="entry name" value="HTH_XRE"/>
    <property type="match status" value="1"/>
</dbReference>
<comment type="caution">
    <text evidence="4">The sequence shown here is derived from an EMBL/GenBank/DDBJ whole genome shotgun (WGS) entry which is preliminary data.</text>
</comment>
<feature type="compositionally biased region" description="Basic residues" evidence="1">
    <location>
        <begin position="161"/>
        <end position="171"/>
    </location>
</feature>
<feature type="region of interest" description="Disordered" evidence="1">
    <location>
        <begin position="285"/>
        <end position="374"/>
    </location>
</feature>
<protein>
    <submittedName>
        <fullName evidence="4">Putative transcriptional regulator</fullName>
    </submittedName>
</protein>
<dbReference type="PROSITE" id="PS50943">
    <property type="entry name" value="HTH_CROC1"/>
    <property type="match status" value="1"/>
</dbReference>
<evidence type="ECO:0000256" key="1">
    <source>
        <dbReference type="SAM" id="MobiDB-lite"/>
    </source>
</evidence>
<name>I7L5Z7_9LACO</name>